<organism evidence="3 4">
    <name type="scientific">Clostridium aestuarii</name>
    <dbReference type="NCBI Taxonomy" id="338193"/>
    <lineage>
        <taxon>Bacteria</taxon>
        <taxon>Bacillati</taxon>
        <taxon>Bacillota</taxon>
        <taxon>Clostridia</taxon>
        <taxon>Eubacteriales</taxon>
        <taxon>Clostridiaceae</taxon>
        <taxon>Clostridium</taxon>
    </lineage>
</organism>
<sequence length="275" mass="31494">MEISTEQKGISIGESIELLFMINIAQFLLMIPLGLVAAAFEDASLNTIAQYIKILNEIVVYIYIIRKVIKRINLREDFKLKIQYKPKFKEGIYVVLAVLGYTFVYSNTLELLLSNIQVSQWIEEAFDELVKTPIILTIYVSVIAPIFEETICRGIILEQLYKRYGMIRAVIVSSLLFAIMHLNIHQGVNAFFIGLLLGFVYIKTNSLLLSMFLHFVNNSLVSLRVFIPFLNIGEEKFSIIQLICGAILLIVSYKFFNNIEVDSSRKFNFKSGIHI</sequence>
<dbReference type="PANTHER" id="PTHR36435">
    <property type="entry name" value="SLR1288 PROTEIN"/>
    <property type="match status" value="1"/>
</dbReference>
<dbReference type="InterPro" id="IPR052710">
    <property type="entry name" value="CAAX_protease"/>
</dbReference>
<evidence type="ECO:0000313" key="4">
    <source>
        <dbReference type="Proteomes" id="UP001078443"/>
    </source>
</evidence>
<protein>
    <submittedName>
        <fullName evidence="3">Type II CAAX endopeptidase family protein</fullName>
    </submittedName>
</protein>
<evidence type="ECO:0000256" key="1">
    <source>
        <dbReference type="SAM" id="Phobius"/>
    </source>
</evidence>
<feature type="domain" description="CAAX prenyl protease 2/Lysostaphin resistance protein A-like" evidence="2">
    <location>
        <begin position="133"/>
        <end position="219"/>
    </location>
</feature>
<evidence type="ECO:0000313" key="3">
    <source>
        <dbReference type="EMBL" id="MCY6485755.1"/>
    </source>
</evidence>
<proteinExistence type="predicted"/>
<comment type="caution">
    <text evidence="3">The sequence shown here is derived from an EMBL/GenBank/DDBJ whole genome shotgun (WGS) entry which is preliminary data.</text>
</comment>
<dbReference type="EMBL" id="JAPQER010000010">
    <property type="protein sequence ID" value="MCY6485755.1"/>
    <property type="molecule type" value="Genomic_DNA"/>
</dbReference>
<dbReference type="InterPro" id="IPR003675">
    <property type="entry name" value="Rce1/LyrA-like_dom"/>
</dbReference>
<feature type="transmembrane region" description="Helical" evidence="1">
    <location>
        <begin position="167"/>
        <end position="184"/>
    </location>
</feature>
<gene>
    <name evidence="3" type="ORF">OW763_15630</name>
</gene>
<evidence type="ECO:0000259" key="2">
    <source>
        <dbReference type="Pfam" id="PF02517"/>
    </source>
</evidence>
<keyword evidence="4" id="KW-1185">Reference proteome</keyword>
<keyword evidence="1" id="KW-0812">Transmembrane</keyword>
<keyword evidence="1" id="KW-1133">Transmembrane helix</keyword>
<feature type="transmembrane region" description="Helical" evidence="1">
    <location>
        <begin position="51"/>
        <end position="69"/>
    </location>
</feature>
<name>A0ABT4D6E6_9CLOT</name>
<feature type="transmembrane region" description="Helical" evidence="1">
    <location>
        <begin position="90"/>
        <end position="109"/>
    </location>
</feature>
<feature type="transmembrane region" description="Helical" evidence="1">
    <location>
        <begin position="18"/>
        <end position="39"/>
    </location>
</feature>
<feature type="transmembrane region" description="Helical" evidence="1">
    <location>
        <begin position="190"/>
        <end position="216"/>
    </location>
</feature>
<dbReference type="Pfam" id="PF02517">
    <property type="entry name" value="Rce1-like"/>
    <property type="match status" value="1"/>
</dbReference>
<dbReference type="Proteomes" id="UP001078443">
    <property type="component" value="Unassembled WGS sequence"/>
</dbReference>
<keyword evidence="1" id="KW-0472">Membrane</keyword>
<dbReference type="RefSeq" id="WP_268042373.1">
    <property type="nucleotide sequence ID" value="NZ_JAPQER010000010.1"/>
</dbReference>
<accession>A0ABT4D6E6</accession>
<feature type="transmembrane region" description="Helical" evidence="1">
    <location>
        <begin position="237"/>
        <end position="256"/>
    </location>
</feature>
<reference evidence="3" key="1">
    <citation type="submission" date="2022-12" db="EMBL/GenBank/DDBJ databases">
        <authorList>
            <person name="Wang J."/>
        </authorList>
    </citation>
    <scope>NUCLEOTIDE SEQUENCE</scope>
    <source>
        <strain evidence="3">HY-45-18</strain>
    </source>
</reference>
<dbReference type="PANTHER" id="PTHR36435:SF1">
    <property type="entry name" value="CAAX AMINO TERMINAL PROTEASE FAMILY PROTEIN"/>
    <property type="match status" value="1"/>
</dbReference>